<evidence type="ECO:0000313" key="2">
    <source>
        <dbReference type="Proteomes" id="UP001210925"/>
    </source>
</evidence>
<sequence>MARYYEAENYLSLAKWAILKSEDCANDIKSKLHRNFGQLYAARGQYDKALHQLALDVLLY</sequence>
<reference evidence="1" key="1">
    <citation type="submission" date="2020-05" db="EMBL/GenBank/DDBJ databases">
        <title>Phylogenomic resolution of chytrid fungi.</title>
        <authorList>
            <person name="Stajich J.E."/>
            <person name="Amses K."/>
            <person name="Simmons R."/>
            <person name="Seto K."/>
            <person name="Myers J."/>
            <person name="Bonds A."/>
            <person name="Quandt C.A."/>
            <person name="Barry K."/>
            <person name="Liu P."/>
            <person name="Grigoriev I."/>
            <person name="Longcore J.E."/>
            <person name="James T.Y."/>
        </authorList>
    </citation>
    <scope>NUCLEOTIDE SEQUENCE</scope>
    <source>
        <strain evidence="1">PLAUS21</strain>
    </source>
</reference>
<evidence type="ECO:0000313" key="1">
    <source>
        <dbReference type="EMBL" id="KAJ3258171.1"/>
    </source>
</evidence>
<dbReference type="Proteomes" id="UP001210925">
    <property type="component" value="Unassembled WGS sequence"/>
</dbReference>
<proteinExistence type="predicted"/>
<organism evidence="1 2">
    <name type="scientific">Boothiomyces macroporosus</name>
    <dbReference type="NCBI Taxonomy" id="261099"/>
    <lineage>
        <taxon>Eukaryota</taxon>
        <taxon>Fungi</taxon>
        <taxon>Fungi incertae sedis</taxon>
        <taxon>Chytridiomycota</taxon>
        <taxon>Chytridiomycota incertae sedis</taxon>
        <taxon>Chytridiomycetes</taxon>
        <taxon>Rhizophydiales</taxon>
        <taxon>Terramycetaceae</taxon>
        <taxon>Boothiomyces</taxon>
    </lineage>
</organism>
<name>A0AAD5UHD6_9FUNG</name>
<dbReference type="PANTHER" id="PTHR46533">
    <property type="entry name" value="ZINC FINGER MYND DOMAIN-CONTAINING PROTEIN 12"/>
    <property type="match status" value="1"/>
</dbReference>
<comment type="caution">
    <text evidence="1">The sequence shown here is derived from an EMBL/GenBank/DDBJ whole genome shotgun (WGS) entry which is preliminary data.</text>
</comment>
<dbReference type="PANTHER" id="PTHR46533:SF1">
    <property type="entry name" value="ZINC FINGER MYND DOMAIN-CONTAINING PROTEIN 12"/>
    <property type="match status" value="1"/>
</dbReference>
<dbReference type="AlphaFoldDB" id="A0AAD5UHD6"/>
<accession>A0AAD5UHD6</accession>
<protein>
    <submittedName>
        <fullName evidence="1">Zinc finger MYND domain-containing protein 12</fullName>
    </submittedName>
</protein>
<dbReference type="EMBL" id="JADGKB010000030">
    <property type="protein sequence ID" value="KAJ3258171.1"/>
    <property type="molecule type" value="Genomic_DNA"/>
</dbReference>
<gene>
    <name evidence="1" type="primary">ZMYND12</name>
    <name evidence="1" type="ORF">HK103_003989</name>
</gene>
<keyword evidence="2" id="KW-1185">Reference proteome</keyword>
<dbReference type="InterPro" id="IPR053248">
    <property type="entry name" value="Zinc_finger_MYND_domain"/>
</dbReference>